<keyword evidence="2" id="KW-0812">Transmembrane</keyword>
<keyword evidence="4" id="KW-1185">Reference proteome</keyword>
<name>A0A495JU69_9ACTN</name>
<reference evidence="3 4" key="1">
    <citation type="submission" date="2018-10" db="EMBL/GenBank/DDBJ databases">
        <title>Sequencing the genomes of 1000 actinobacteria strains.</title>
        <authorList>
            <person name="Klenk H.-P."/>
        </authorList>
    </citation>
    <scope>NUCLEOTIDE SEQUENCE [LARGE SCALE GENOMIC DNA]</scope>
    <source>
        <strain evidence="3 4">DSM 45175</strain>
    </source>
</reference>
<dbReference type="PANTHER" id="PTHR41771:SF1">
    <property type="entry name" value="MEMBRANE PROTEIN"/>
    <property type="match status" value="1"/>
</dbReference>
<feature type="transmembrane region" description="Helical" evidence="2">
    <location>
        <begin position="342"/>
        <end position="364"/>
    </location>
</feature>
<dbReference type="EMBL" id="RBKT01000001">
    <property type="protein sequence ID" value="RKR92088.1"/>
    <property type="molecule type" value="Genomic_DNA"/>
</dbReference>
<gene>
    <name evidence="3" type="ORF">BDK92_6520</name>
</gene>
<dbReference type="InterPro" id="IPR012507">
    <property type="entry name" value="YibE_F"/>
</dbReference>
<dbReference type="RefSeq" id="WP_121160139.1">
    <property type="nucleotide sequence ID" value="NZ_RBKT01000001.1"/>
</dbReference>
<dbReference type="Pfam" id="PF07907">
    <property type="entry name" value="YibE_F"/>
    <property type="match status" value="1"/>
</dbReference>
<dbReference type="AlphaFoldDB" id="A0A495JU69"/>
<evidence type="ECO:0000256" key="2">
    <source>
        <dbReference type="SAM" id="Phobius"/>
    </source>
</evidence>
<dbReference type="OrthoDB" id="5846312at2"/>
<feature type="transmembrane region" description="Helical" evidence="2">
    <location>
        <begin position="29"/>
        <end position="52"/>
    </location>
</feature>
<feature type="transmembrane region" description="Helical" evidence="2">
    <location>
        <begin position="159"/>
        <end position="180"/>
    </location>
</feature>
<organism evidence="3 4">
    <name type="scientific">Micromonospora pisi</name>
    <dbReference type="NCBI Taxonomy" id="589240"/>
    <lineage>
        <taxon>Bacteria</taxon>
        <taxon>Bacillati</taxon>
        <taxon>Actinomycetota</taxon>
        <taxon>Actinomycetes</taxon>
        <taxon>Micromonosporales</taxon>
        <taxon>Micromonosporaceae</taxon>
        <taxon>Micromonospora</taxon>
    </lineage>
</organism>
<protein>
    <submittedName>
        <fullName evidence="3">Putative membrane protein</fullName>
    </submittedName>
</protein>
<evidence type="ECO:0000313" key="4">
    <source>
        <dbReference type="Proteomes" id="UP000277671"/>
    </source>
</evidence>
<accession>A0A495JU69</accession>
<feature type="region of interest" description="Disordered" evidence="1">
    <location>
        <begin position="414"/>
        <end position="444"/>
    </location>
</feature>
<keyword evidence="2" id="KW-0472">Membrane</keyword>
<feature type="transmembrane region" description="Helical" evidence="2">
    <location>
        <begin position="187"/>
        <end position="207"/>
    </location>
</feature>
<dbReference type="PANTHER" id="PTHR41771">
    <property type="entry name" value="MEMBRANE PROTEIN-RELATED"/>
    <property type="match status" value="1"/>
</dbReference>
<feature type="transmembrane region" description="Helical" evidence="2">
    <location>
        <begin position="384"/>
        <end position="406"/>
    </location>
</feature>
<evidence type="ECO:0000256" key="1">
    <source>
        <dbReference type="SAM" id="MobiDB-lite"/>
    </source>
</evidence>
<evidence type="ECO:0000313" key="3">
    <source>
        <dbReference type="EMBL" id="RKR92088.1"/>
    </source>
</evidence>
<proteinExistence type="predicted"/>
<dbReference type="Proteomes" id="UP000277671">
    <property type="component" value="Unassembled WGS sequence"/>
</dbReference>
<sequence length="444" mass="45671">MHSHIPSTETPGTAPAVDRAASVAARRRALVPLTLILAPLAVLTLVGLLLLWPGGEQVTSAAPGTSGRELSHPEATVQTVAPYECPAPGQRNGPEAGPRMVTCATVQARLETGPEAGGIVTVEVPAESYRSGLEAGDRIKVIRVFNHQTGPAMYAFYDFARTLPIGILAGVFALLVVAVARMRGLKALLGLGFAYLVIIKFMLPALLVGESGLLVGLVGAAAIMFVVLYLAHGFSARTTTALAGTLFGLLATAGLGLWAAGAAHLTGLGDSDGVTLAVYNGQVDLSGIVLCGIIVAGLGVLNDVTITQSSAVWELHELAPERSARQLFGSAMRIGRDHIASTVYTIAFAYAGAALPIMLLINAYDRPVLAVLTSAQIAEEIVRTLVASIGLVLAIPLTTAVAVAVVKAVGRAGPEAPGPASGDNDNDNDNDDPVRPDPVASQQA</sequence>
<feature type="transmembrane region" description="Helical" evidence="2">
    <location>
        <begin position="285"/>
        <end position="301"/>
    </location>
</feature>
<feature type="transmembrane region" description="Helical" evidence="2">
    <location>
        <begin position="243"/>
        <end position="265"/>
    </location>
</feature>
<keyword evidence="2" id="KW-1133">Transmembrane helix</keyword>
<comment type="caution">
    <text evidence="3">The sequence shown here is derived from an EMBL/GenBank/DDBJ whole genome shotgun (WGS) entry which is preliminary data.</text>
</comment>
<feature type="transmembrane region" description="Helical" evidence="2">
    <location>
        <begin position="213"/>
        <end position="231"/>
    </location>
</feature>